<evidence type="ECO:0000313" key="3">
    <source>
        <dbReference type="Proteomes" id="UP001251528"/>
    </source>
</evidence>
<dbReference type="Proteomes" id="UP001251528">
    <property type="component" value="Unassembled WGS sequence"/>
</dbReference>
<keyword evidence="3" id="KW-1185">Reference proteome</keyword>
<proteinExistence type="predicted"/>
<protein>
    <submittedName>
        <fullName evidence="2">Uncharacterized protein</fullName>
    </submittedName>
</protein>
<evidence type="ECO:0000256" key="1">
    <source>
        <dbReference type="SAM" id="MobiDB-lite"/>
    </source>
</evidence>
<feature type="region of interest" description="Disordered" evidence="1">
    <location>
        <begin position="274"/>
        <end position="294"/>
    </location>
</feature>
<name>A0AAJ0CWS3_9HYPO</name>
<feature type="region of interest" description="Disordered" evidence="1">
    <location>
        <begin position="231"/>
        <end position="259"/>
    </location>
</feature>
<feature type="region of interest" description="Disordered" evidence="1">
    <location>
        <begin position="99"/>
        <end position="129"/>
    </location>
</feature>
<sequence length="587" mass="66010">MMQTDMASSLGSTRDCTPVTTNKHIPLLCTVCPETPRFSDVSHLLTHIASKGHLHHETQTKLKAHQDIAASVILQQYERWYKDNGIETLLVERMRAKQKKEAIKTSRTRDSTPFASSKLRRKSRRVNQRATVKAEQEDFPREFPLFPGFFPSDNDLELDEESVGSDMMSLKGQVWPGMGKMDLANEDMKRTRNQRKPNSVIEKMKRISEGIEPTQVVMTPDLEIERVKGVYDSSSPIPGQEAEFKTPKRSVRPKRKRAQPLAEISVNVPRRACRRPGRRNAASKGKPMPMDPTNDGLTPMTSTSNMNNFRQSGQDVFRDNDDGVSGMMPLSVSFLVLTMIGIYGDRLFAAPSSHHDQRFDARSRFGLHPYGRVSHSPLISPTPPSRDVPPRLLPLRNTTRIRDPGAFYDNYNGQPNFTPVSLSSASYGVNDPSVYNYSPRLSFPSCSNLSASGNDIFRFNMSHHLQQKQEGNQSPTQREVAHERGNPQFLHISESNPLFTQDRALFGAYNSTGPIQPLSALNLEPLHQIAEHTHAPTNDQEIHGSSSRNVKMEAQFKDMVDNEMPGECKASSFTEHEVWASTEALDL</sequence>
<reference evidence="2" key="1">
    <citation type="submission" date="2023-06" db="EMBL/GenBank/DDBJ databases">
        <title>Conoideocrella luteorostrata (Hypocreales: Clavicipitaceae), a potential biocontrol fungus for elongate hemlock scale in United States Christmas tree production areas.</title>
        <authorList>
            <person name="Barrett H."/>
            <person name="Lovett B."/>
            <person name="Macias A.M."/>
            <person name="Stajich J.E."/>
            <person name="Kasson M.T."/>
        </authorList>
    </citation>
    <scope>NUCLEOTIDE SEQUENCE</scope>
    <source>
        <strain evidence="2">ARSEF 14590</strain>
    </source>
</reference>
<feature type="compositionally biased region" description="Basic residues" evidence="1">
    <location>
        <begin position="118"/>
        <end position="127"/>
    </location>
</feature>
<dbReference type="EMBL" id="JASWJB010000016">
    <property type="protein sequence ID" value="KAK2612422.1"/>
    <property type="molecule type" value="Genomic_DNA"/>
</dbReference>
<feature type="compositionally biased region" description="Basic residues" evidence="1">
    <location>
        <begin position="247"/>
        <end position="258"/>
    </location>
</feature>
<feature type="compositionally biased region" description="Basic and acidic residues" evidence="1">
    <location>
        <begin position="99"/>
        <end position="110"/>
    </location>
</feature>
<comment type="caution">
    <text evidence="2">The sequence shown here is derived from an EMBL/GenBank/DDBJ whole genome shotgun (WGS) entry which is preliminary data.</text>
</comment>
<evidence type="ECO:0000313" key="2">
    <source>
        <dbReference type="EMBL" id="KAK2612422.1"/>
    </source>
</evidence>
<gene>
    <name evidence="2" type="ORF">QQS21_001526</name>
</gene>
<organism evidence="2 3">
    <name type="scientific">Conoideocrella luteorostrata</name>
    <dbReference type="NCBI Taxonomy" id="1105319"/>
    <lineage>
        <taxon>Eukaryota</taxon>
        <taxon>Fungi</taxon>
        <taxon>Dikarya</taxon>
        <taxon>Ascomycota</taxon>
        <taxon>Pezizomycotina</taxon>
        <taxon>Sordariomycetes</taxon>
        <taxon>Hypocreomycetidae</taxon>
        <taxon>Hypocreales</taxon>
        <taxon>Clavicipitaceae</taxon>
        <taxon>Conoideocrella</taxon>
    </lineage>
</organism>
<dbReference type="AlphaFoldDB" id="A0AAJ0CWS3"/>
<accession>A0AAJ0CWS3</accession>